<dbReference type="PANTHER" id="PTHR38794:SF1">
    <property type="entry name" value="INTEGRAL MEMBRANE PROTEIN"/>
    <property type="match status" value="1"/>
</dbReference>
<protein>
    <recommendedName>
        <fullName evidence="2">Rhodopsin domain-containing protein</fullName>
    </recommendedName>
</protein>
<evidence type="ECO:0000259" key="2">
    <source>
        <dbReference type="Pfam" id="PF20684"/>
    </source>
</evidence>
<evidence type="ECO:0000256" key="1">
    <source>
        <dbReference type="SAM" id="Phobius"/>
    </source>
</evidence>
<evidence type="ECO:0000313" key="4">
    <source>
        <dbReference type="Proteomes" id="UP000308671"/>
    </source>
</evidence>
<accession>A0A4S8R4R2</accession>
<keyword evidence="4" id="KW-1185">Reference proteome</keyword>
<name>A0A4S8R4R2_9HELO</name>
<proteinExistence type="predicted"/>
<dbReference type="PANTHER" id="PTHR38794">
    <property type="entry name" value="INTEGRAL MEMBRANE PROTEIN"/>
    <property type="match status" value="1"/>
</dbReference>
<feature type="domain" description="Rhodopsin" evidence="2">
    <location>
        <begin position="32"/>
        <end position="239"/>
    </location>
</feature>
<reference evidence="3 4" key="1">
    <citation type="submission" date="2017-12" db="EMBL/GenBank/DDBJ databases">
        <title>Comparative genomics of Botrytis spp.</title>
        <authorList>
            <person name="Valero-Jimenez C.A."/>
            <person name="Tapia P."/>
            <person name="Veloso J."/>
            <person name="Silva-Moreno E."/>
            <person name="Staats M."/>
            <person name="Valdes J.H."/>
            <person name="Van Kan J.A.L."/>
        </authorList>
    </citation>
    <scope>NUCLEOTIDE SEQUENCE [LARGE SCALE GENOMIC DNA]</scope>
    <source>
        <strain evidence="3 4">MUCL435</strain>
    </source>
</reference>
<dbReference type="Proteomes" id="UP000308671">
    <property type="component" value="Unassembled WGS sequence"/>
</dbReference>
<dbReference type="AlphaFoldDB" id="A0A4S8R4R2"/>
<keyword evidence="1" id="KW-0472">Membrane</keyword>
<keyword evidence="1" id="KW-0812">Transmembrane</keyword>
<evidence type="ECO:0000313" key="3">
    <source>
        <dbReference type="EMBL" id="THV52480.1"/>
    </source>
</evidence>
<dbReference type="Pfam" id="PF20684">
    <property type="entry name" value="Fung_rhodopsin"/>
    <property type="match status" value="1"/>
</dbReference>
<keyword evidence="1" id="KW-1133">Transmembrane helix</keyword>
<dbReference type="OrthoDB" id="3918601at2759"/>
<sequence>MNQTQALITSSNKTPLVQIFVWIPITASALGALSIGQTIAVAIECANGFGKFFETLTDEQVETILKAEYSASILYIASLFFAKMSIVMFIYDFTPIVAERIATKVLGIVISLWAITSILAVAFQCRSSEVWDSISGECFNQTAFWNYSAIVNIVTDASLILLITFIALHIQTTWSRKLTLICIFGTRICVIAAVSCQLFYLNQRIQDPSFDPWRTVICNQIVQCLSIITACVPYLKMFLDSLESGLLRLDDLRRRAGRAVEDDRDFNRNTSESRGIKKSKMVKMISQKLGFAHRGNLESQKLSELTSAHLAAQPNTVVVVDEGNLWDGQSESSQSRIITEPRTWK</sequence>
<feature type="transmembrane region" description="Helical" evidence="1">
    <location>
        <begin position="144"/>
        <end position="168"/>
    </location>
</feature>
<comment type="caution">
    <text evidence="3">The sequence shown here is derived from an EMBL/GenBank/DDBJ whole genome shotgun (WGS) entry which is preliminary data.</text>
</comment>
<feature type="transmembrane region" description="Helical" evidence="1">
    <location>
        <begin position="105"/>
        <end position="124"/>
    </location>
</feature>
<feature type="transmembrane region" description="Helical" evidence="1">
    <location>
        <begin position="180"/>
        <end position="200"/>
    </location>
</feature>
<dbReference type="InterPro" id="IPR049326">
    <property type="entry name" value="Rhodopsin_dom_fungi"/>
</dbReference>
<dbReference type="EMBL" id="PQXL01000078">
    <property type="protein sequence ID" value="THV52480.1"/>
    <property type="molecule type" value="Genomic_DNA"/>
</dbReference>
<feature type="transmembrane region" description="Helical" evidence="1">
    <location>
        <begin position="73"/>
        <end position="93"/>
    </location>
</feature>
<organism evidence="3 4">
    <name type="scientific">Botrytis galanthina</name>
    <dbReference type="NCBI Taxonomy" id="278940"/>
    <lineage>
        <taxon>Eukaryota</taxon>
        <taxon>Fungi</taxon>
        <taxon>Dikarya</taxon>
        <taxon>Ascomycota</taxon>
        <taxon>Pezizomycotina</taxon>
        <taxon>Leotiomycetes</taxon>
        <taxon>Helotiales</taxon>
        <taxon>Sclerotiniaceae</taxon>
        <taxon>Botrytis</taxon>
    </lineage>
</organism>
<gene>
    <name evidence="3" type="ORF">BGAL_0078g00290</name>
</gene>
<feature type="transmembrane region" description="Helical" evidence="1">
    <location>
        <begin position="20"/>
        <end position="43"/>
    </location>
</feature>